<dbReference type="PROSITE" id="PS50293">
    <property type="entry name" value="TPR_REGION"/>
    <property type="match status" value="1"/>
</dbReference>
<protein>
    <submittedName>
        <fullName evidence="3">Uncharacterized protein</fullName>
    </submittedName>
</protein>
<dbReference type="SUPFAM" id="SSF81901">
    <property type="entry name" value="HCP-like"/>
    <property type="match status" value="1"/>
</dbReference>
<dbReference type="Gene3D" id="1.25.40.10">
    <property type="entry name" value="Tetratricopeptide repeat domain"/>
    <property type="match status" value="5"/>
</dbReference>
<dbReference type="PROSITE" id="PS50005">
    <property type="entry name" value="TPR"/>
    <property type="match status" value="11"/>
</dbReference>
<proteinExistence type="predicted"/>
<dbReference type="PANTHER" id="PTHR19959:SF119">
    <property type="entry name" value="FUNGAL LIPASE-LIKE DOMAIN-CONTAINING PROTEIN"/>
    <property type="match status" value="1"/>
</dbReference>
<evidence type="ECO:0000313" key="3">
    <source>
        <dbReference type="EMBL" id="EEN53515.1"/>
    </source>
</evidence>
<sequence length="1727" mass="193308">MLRVSETLLSAEESFQKEFFLLVEFYEESLVSAIRNNDTLLEVEILKGIGDANLEKGKVATDTAVLADADIFYRGALSRCEDPDGKEALLHRIRYAERVKEQISGKQAKDASSGQPGMKTEKTSLTKVAEEFRELDLIFDSGCNSDDVEKGYARLLIHAVSCQIEVLEREALKSLGDLYLQQSKTMVHKVEAFDKACGLYREAMRCCTDEEEKQVLQHRIKYAEKCTKLVYNKEGTKPEVKKTSANITLEVATTLQALTENIQMKAHGAVPLIEGYTNCFVKAVVHNDKRLQTESLKSLGDLYLEKGEVGKDEAAFTKAAGLYRGALKRCDDSDGREALKHRMKYTERVRKEEARKRQGKRVSGSRKTSRQAARDSSRETKARMNVVKGISRRVTTITGISDEVQEDTDSIYKEHLQKGCGALQTGDLDKAEQNFAAALKSVHIKDPNAGDGWKEAEPLYKLSEVYLKRGIRSKDGGDFTKAAALCNAALVRSGEEGKEGIKRAIREITQSFVKHVLSSDETIDIDDVDKHKLVLKGNRAYVEKEIRRIEEQVNPYCLDEEDPKTREVEKDRTEAIKELFQTIVQKRRTFIAGLVDRCMEVMGPPPGTCKYAMIGLGSQATGLVTPYSDLEFAILIEEETESNVEYFRDLTHFLHLKVINLGETILPAMAIKSLNDFCSDDPLDNWYFDCLTPRGFAFDGAMPKACKTPLGTGTSLLIRTPAQMAELLKDDLTLHLKKGYHLANILGNVCLITGEQALMEEYTALWTQQLQQHDGIIPLLIAKNTLTENAPMFQINAPTASLLNVKKEMYRFASLAMESLALLHGIQPTTIWETIQRLKNNAVLNDTNAHHLMVMVSISAELRLRTYIHNRGQADNMSALSSMSTDADIAETLKKVFYVSNTKQLMRYYYTSIPLKLFISQLVNNQPPEEPPVLFLNSLRLKADVFENLCDYQKSKTCQEHALQNDLAKQDESAMRPYIAHSLKKLGTAWMNLGDHRKAVNYYEQELQMRFSISGEDTAHPDIAQSLDNLGNAWAGLGDHRKAISYHEQSLQMKRSIHGVDTSHSDIAKSLNSLGTVWRDLGDPRKAIGYHEQSLQMKRNVYGEDNEHLDVANSLNNLGVAWRDLGDHRKAISYHQRSLLMRQSIYGATTAHPDIAMSLNNLGIAWRDLGDYKKAITYYVKSLQMRVSVYGENAHPDIASSFNNLGTAKEELGDHKKAIFYYEHALQMRLSIYGESSAHPDIASSLMNLGNAYGELGDYKKAVGYYEQSLQMSLSILGESTAHPETAGLLHNLGVAWGNLGDYPKSVNFHKQALQMMRSLYGESALHPDIARSLSSLGTAWNGLGDYRKAITYHESSLQMLLSIYGVVHPQVAHSLNNLGNAWGKLGDHRKAVSYLKLALQMKLSLCGENTMHPDVAQSLSNLGATCLNLGDYRMAVNHFEQSLQMGKQIYGTNTAHPDIADLLTNLGTAWGMLGDPRKAISYYEQSLEMNRTIYGENVAQPSIAHILNNLGNTWRDLGDQKKAVSCFEQSLQISQTVYGENTSHPDIAAARNNLGNAWLGLGDNKKAINYYEESLQMRRELYGDGAADSNIAHSLNNLGIAWKNLGDHRKAVAYYNQSLKMRLSIYGKTNAHPDIAASLNNLGTVWRDLGDYRKAASYYEQSLQMQRSIYGENTAHISMAISLNNLSNVWSRLGDQEKANDYQTQSLLMRRCIYGESAAPLTSPRH</sequence>
<feature type="repeat" description="TPR" evidence="1">
    <location>
        <begin position="1199"/>
        <end position="1232"/>
    </location>
</feature>
<feature type="repeat" description="TPR" evidence="1">
    <location>
        <begin position="1549"/>
        <end position="1582"/>
    </location>
</feature>
<dbReference type="InterPro" id="IPR011990">
    <property type="entry name" value="TPR-like_helical_dom_sf"/>
</dbReference>
<dbReference type="SMART" id="SM00028">
    <property type="entry name" value="TPR"/>
    <property type="match status" value="19"/>
</dbReference>
<feature type="repeat" description="TPR" evidence="1">
    <location>
        <begin position="980"/>
        <end position="1013"/>
    </location>
</feature>
<feature type="compositionally biased region" description="Basic residues" evidence="2">
    <location>
        <begin position="357"/>
        <end position="369"/>
    </location>
</feature>
<dbReference type="InterPro" id="IPR006597">
    <property type="entry name" value="Sel1-like"/>
</dbReference>
<feature type="compositionally biased region" description="Basic and acidic residues" evidence="2">
    <location>
        <begin position="372"/>
        <end position="382"/>
    </location>
</feature>
<dbReference type="Pfam" id="PF13424">
    <property type="entry name" value="TPR_12"/>
    <property type="match status" value="8"/>
</dbReference>
<dbReference type="PANTHER" id="PTHR19959">
    <property type="entry name" value="KINESIN LIGHT CHAIN"/>
    <property type="match status" value="1"/>
</dbReference>
<feature type="repeat" description="TPR" evidence="1">
    <location>
        <begin position="1593"/>
        <end position="1626"/>
    </location>
</feature>
<dbReference type="eggNOG" id="KOG0548">
    <property type="taxonomic scope" value="Eukaryota"/>
</dbReference>
<reference evidence="3" key="1">
    <citation type="journal article" date="2008" name="Nature">
        <title>The amphioxus genome and the evolution of the chordate karyotype.</title>
        <authorList>
            <consortium name="US DOE Joint Genome Institute (JGI-PGF)"/>
            <person name="Putnam N.H."/>
            <person name="Butts T."/>
            <person name="Ferrier D.E.K."/>
            <person name="Furlong R.F."/>
            <person name="Hellsten U."/>
            <person name="Kawashima T."/>
            <person name="Robinson-Rechavi M."/>
            <person name="Shoguchi E."/>
            <person name="Terry A."/>
            <person name="Yu J.-K."/>
            <person name="Benito-Gutierrez E.L."/>
            <person name="Dubchak I."/>
            <person name="Garcia-Fernandez J."/>
            <person name="Gibson-Brown J.J."/>
            <person name="Grigoriev I.V."/>
            <person name="Horton A.C."/>
            <person name="de Jong P.J."/>
            <person name="Jurka J."/>
            <person name="Kapitonov V.V."/>
            <person name="Kohara Y."/>
            <person name="Kuroki Y."/>
            <person name="Lindquist E."/>
            <person name="Lucas S."/>
            <person name="Osoegawa K."/>
            <person name="Pennacchio L.A."/>
            <person name="Salamov A.A."/>
            <person name="Satou Y."/>
            <person name="Sauka-Spengler T."/>
            <person name="Schmutz J."/>
            <person name="Shin-I T."/>
            <person name="Toyoda A."/>
            <person name="Bronner-Fraser M."/>
            <person name="Fujiyama A."/>
            <person name="Holland L.Z."/>
            <person name="Holland P.W.H."/>
            <person name="Satoh N."/>
            <person name="Rokhsar D.S."/>
        </authorList>
    </citation>
    <scope>NUCLEOTIDE SEQUENCE [LARGE SCALE GENOMIC DNA]</scope>
    <source>
        <strain evidence="3">S238N-H82</strain>
        <tissue evidence="3">Testes</tissue>
    </source>
</reference>
<dbReference type="InParanoid" id="C3Z1Z8"/>
<accession>C3Z1Z8</accession>
<organism>
    <name type="scientific">Branchiostoma floridae</name>
    <name type="common">Florida lancelet</name>
    <name type="synonym">Amphioxus</name>
    <dbReference type="NCBI Taxonomy" id="7739"/>
    <lineage>
        <taxon>Eukaryota</taxon>
        <taxon>Metazoa</taxon>
        <taxon>Chordata</taxon>
        <taxon>Cephalochordata</taxon>
        <taxon>Leptocardii</taxon>
        <taxon>Amphioxiformes</taxon>
        <taxon>Branchiostomatidae</taxon>
        <taxon>Branchiostoma</taxon>
    </lineage>
</organism>
<keyword evidence="1" id="KW-0802">TPR repeat</keyword>
<feature type="repeat" description="TPR" evidence="1">
    <location>
        <begin position="1417"/>
        <end position="1450"/>
    </location>
</feature>
<feature type="repeat" description="TPR" evidence="1">
    <location>
        <begin position="1243"/>
        <end position="1276"/>
    </location>
</feature>
<feature type="region of interest" description="Disordered" evidence="2">
    <location>
        <begin position="348"/>
        <end position="382"/>
    </location>
</feature>
<dbReference type="EMBL" id="GG666573">
    <property type="protein sequence ID" value="EEN53515.1"/>
    <property type="molecule type" value="Genomic_DNA"/>
</dbReference>
<feature type="repeat" description="TPR" evidence="1">
    <location>
        <begin position="1024"/>
        <end position="1057"/>
    </location>
</feature>
<dbReference type="Pfam" id="PF13181">
    <property type="entry name" value="TPR_8"/>
    <property type="match status" value="1"/>
</dbReference>
<feature type="repeat" description="TPR" evidence="1">
    <location>
        <begin position="1637"/>
        <end position="1670"/>
    </location>
</feature>
<dbReference type="InterPro" id="IPR019734">
    <property type="entry name" value="TPR_rpt"/>
</dbReference>
<evidence type="ECO:0000256" key="1">
    <source>
        <dbReference type="PROSITE-ProRule" id="PRU00339"/>
    </source>
</evidence>
<dbReference type="SUPFAM" id="SSF48452">
    <property type="entry name" value="TPR-like"/>
    <property type="match status" value="4"/>
</dbReference>
<feature type="repeat" description="TPR" evidence="1">
    <location>
        <begin position="1505"/>
        <end position="1538"/>
    </location>
</feature>
<evidence type="ECO:0000256" key="2">
    <source>
        <dbReference type="SAM" id="MobiDB-lite"/>
    </source>
</evidence>
<gene>
    <name evidence="3" type="ORF">BRAFLDRAFT_78939</name>
</gene>
<dbReference type="SMART" id="SM00671">
    <property type="entry name" value="SEL1"/>
    <property type="match status" value="8"/>
</dbReference>
<name>C3Z1Z8_BRAFL</name>
<feature type="repeat" description="TPR" evidence="1">
    <location>
        <begin position="1156"/>
        <end position="1189"/>
    </location>
</feature>
<feature type="repeat" description="TPR" evidence="1">
    <location>
        <begin position="1461"/>
        <end position="1494"/>
    </location>
</feature>